<dbReference type="InterPro" id="IPR021333">
    <property type="entry name" value="DUF2946"/>
</dbReference>
<name>A0A139SV55_9GAMM</name>
<comment type="caution">
    <text evidence="3">The sequence shown here is derived from an EMBL/GenBank/DDBJ whole genome shotgun (WGS) entry which is preliminary data.</text>
</comment>
<feature type="signal peptide" evidence="2">
    <location>
        <begin position="1"/>
        <end position="21"/>
    </location>
</feature>
<dbReference type="EMBL" id="LSZO01000144">
    <property type="protein sequence ID" value="KXU38312.1"/>
    <property type="molecule type" value="Genomic_DNA"/>
</dbReference>
<evidence type="ECO:0000313" key="3">
    <source>
        <dbReference type="EMBL" id="KXU38312.1"/>
    </source>
</evidence>
<feature type="chain" id="PRO_5007299459" description="DUF2946 domain-containing protein" evidence="2">
    <location>
        <begin position="22"/>
        <end position="128"/>
    </location>
</feature>
<sequence length="128" mass="13473">MRRFGMIAVALALLWQTFAVANMPVVSLSADEETVVICTGTGMKTVPLAQFLGIDSDQDPEQQPLGSMPSDGSCVLCLLAHHIAIASALPSIAASDLNTRAPQTPLLDAPITSGFRRAQQARAPPFNA</sequence>
<gene>
    <name evidence="3" type="ORF">AXE65_01730</name>
</gene>
<keyword evidence="2" id="KW-0732">Signal</keyword>
<evidence type="ECO:0000313" key="4">
    <source>
        <dbReference type="Proteomes" id="UP000072660"/>
    </source>
</evidence>
<dbReference type="AlphaFoldDB" id="A0A139SV55"/>
<keyword evidence="4" id="KW-1185">Reference proteome</keyword>
<accession>A0A139SV55</accession>
<evidence type="ECO:0000256" key="1">
    <source>
        <dbReference type="SAM" id="MobiDB-lite"/>
    </source>
</evidence>
<evidence type="ECO:0008006" key="5">
    <source>
        <dbReference type="Google" id="ProtNLM"/>
    </source>
</evidence>
<reference evidence="3 4" key="1">
    <citation type="submission" date="2016-02" db="EMBL/GenBank/DDBJ databases">
        <authorList>
            <person name="Wen L."/>
            <person name="He K."/>
            <person name="Yang H."/>
        </authorList>
    </citation>
    <scope>NUCLEOTIDE SEQUENCE [LARGE SCALE GENOMIC DNA]</scope>
    <source>
        <strain evidence="3 4">CV58</strain>
    </source>
</reference>
<protein>
    <recommendedName>
        <fullName evidence="5">DUF2946 domain-containing protein</fullName>
    </recommendedName>
</protein>
<dbReference type="Pfam" id="PF11162">
    <property type="entry name" value="DUF2946"/>
    <property type="match status" value="1"/>
</dbReference>
<feature type="region of interest" description="Disordered" evidence="1">
    <location>
        <begin position="108"/>
        <end position="128"/>
    </location>
</feature>
<dbReference type="Proteomes" id="UP000072660">
    <property type="component" value="Unassembled WGS sequence"/>
</dbReference>
<proteinExistence type="predicted"/>
<evidence type="ECO:0000256" key="2">
    <source>
        <dbReference type="SAM" id="SignalP"/>
    </source>
</evidence>
<organism evidence="3 4">
    <name type="scientific">Ventosimonas gracilis</name>
    <dbReference type="NCBI Taxonomy" id="1680762"/>
    <lineage>
        <taxon>Bacteria</taxon>
        <taxon>Pseudomonadati</taxon>
        <taxon>Pseudomonadota</taxon>
        <taxon>Gammaproteobacteria</taxon>
        <taxon>Pseudomonadales</taxon>
        <taxon>Ventosimonadaceae</taxon>
        <taxon>Ventosimonas</taxon>
    </lineage>
</organism>